<dbReference type="Gene3D" id="1.10.10.60">
    <property type="entry name" value="Homeodomain-like"/>
    <property type="match status" value="1"/>
</dbReference>
<dbReference type="Gene3D" id="1.10.357.10">
    <property type="entry name" value="Tetracycline Repressor, domain 2"/>
    <property type="match status" value="1"/>
</dbReference>
<dbReference type="RefSeq" id="WP_051625065.1">
    <property type="nucleotide sequence ID" value="NZ_ARYL01000041.1"/>
</dbReference>
<dbReference type="Pfam" id="PF14246">
    <property type="entry name" value="TetR_C_7"/>
    <property type="match status" value="1"/>
</dbReference>
<gene>
    <name evidence="6" type="ORF">HOC_17931</name>
</gene>
<protein>
    <submittedName>
        <fullName evidence="6">Transcriptional regulator</fullName>
    </submittedName>
</protein>
<evidence type="ECO:0000256" key="4">
    <source>
        <dbReference type="PROSITE-ProRule" id="PRU00335"/>
    </source>
</evidence>
<comment type="caution">
    <text evidence="6">The sequence shown here is derived from an EMBL/GenBank/DDBJ whole genome shotgun (WGS) entry which is preliminary data.</text>
</comment>
<dbReference type="PATRIC" id="fig|1280953.3.peg.3591"/>
<evidence type="ECO:0000256" key="2">
    <source>
        <dbReference type="ARBA" id="ARBA00023125"/>
    </source>
</evidence>
<evidence type="ECO:0000256" key="1">
    <source>
        <dbReference type="ARBA" id="ARBA00023015"/>
    </source>
</evidence>
<dbReference type="OrthoDB" id="9816431at2"/>
<dbReference type="InterPro" id="IPR001647">
    <property type="entry name" value="HTH_TetR"/>
</dbReference>
<keyword evidence="7" id="KW-1185">Reference proteome</keyword>
<dbReference type="PANTHER" id="PTHR30055:SF119">
    <property type="entry name" value="NALC"/>
    <property type="match status" value="1"/>
</dbReference>
<dbReference type="InterPro" id="IPR039536">
    <property type="entry name" value="TetR_C_Proteobacteria"/>
</dbReference>
<feature type="DNA-binding region" description="H-T-H motif" evidence="4">
    <location>
        <begin position="42"/>
        <end position="61"/>
    </location>
</feature>
<dbReference type="PROSITE" id="PS50977">
    <property type="entry name" value="HTH_TETR_2"/>
    <property type="match status" value="1"/>
</dbReference>
<evidence type="ECO:0000313" key="7">
    <source>
        <dbReference type="Proteomes" id="UP000024942"/>
    </source>
</evidence>
<dbReference type="SUPFAM" id="SSF48498">
    <property type="entry name" value="Tetracyclin repressor-like, C-terminal domain"/>
    <property type="match status" value="1"/>
</dbReference>
<dbReference type="eggNOG" id="COG1309">
    <property type="taxonomic scope" value="Bacteria"/>
</dbReference>
<dbReference type="STRING" id="1280953.HOC_17931"/>
<keyword evidence="2 4" id="KW-0238">DNA-binding</keyword>
<dbReference type="SUPFAM" id="SSF46689">
    <property type="entry name" value="Homeodomain-like"/>
    <property type="match status" value="1"/>
</dbReference>
<dbReference type="PANTHER" id="PTHR30055">
    <property type="entry name" value="HTH-TYPE TRANSCRIPTIONAL REGULATOR RUTR"/>
    <property type="match status" value="1"/>
</dbReference>
<feature type="domain" description="HTH tetR-type" evidence="5">
    <location>
        <begin position="19"/>
        <end position="79"/>
    </location>
</feature>
<dbReference type="FunFam" id="1.10.10.60:FF:000141">
    <property type="entry name" value="TetR family transcriptional regulator"/>
    <property type="match status" value="1"/>
</dbReference>
<dbReference type="InterPro" id="IPR009057">
    <property type="entry name" value="Homeodomain-like_sf"/>
</dbReference>
<evidence type="ECO:0000256" key="3">
    <source>
        <dbReference type="ARBA" id="ARBA00023163"/>
    </source>
</evidence>
<evidence type="ECO:0000259" key="5">
    <source>
        <dbReference type="PROSITE" id="PS50977"/>
    </source>
</evidence>
<dbReference type="Proteomes" id="UP000024942">
    <property type="component" value="Unassembled WGS sequence"/>
</dbReference>
<dbReference type="EMBL" id="ARYL01000041">
    <property type="protein sequence ID" value="KDA00968.1"/>
    <property type="molecule type" value="Genomic_DNA"/>
</dbReference>
<evidence type="ECO:0000313" key="6">
    <source>
        <dbReference type="EMBL" id="KDA00968.1"/>
    </source>
</evidence>
<accession>A0A059G3D1</accession>
<dbReference type="PRINTS" id="PR00455">
    <property type="entry name" value="HTHTETR"/>
</dbReference>
<dbReference type="InterPro" id="IPR050109">
    <property type="entry name" value="HTH-type_TetR-like_transc_reg"/>
</dbReference>
<dbReference type="GO" id="GO:0003700">
    <property type="term" value="F:DNA-binding transcription factor activity"/>
    <property type="evidence" value="ECO:0007669"/>
    <property type="project" value="TreeGrafter"/>
</dbReference>
<sequence>MSAAHNKAIKEAEPQTRGDKRRAAFIAAARQVFLEQGYEAASMSEIVLRAGGSLSTLYSQFGDKQGLFISMLDARVRQITESMGVELSAHTPVQEGLRRIGEQFTSKLLEPESLEMYRLIVGLARKFPEIPREFQRRGPDKIRQALVDYLMDREEAGEIRLEDPYRTATLFLEMTRSGLVSRALLDEDVRPNAEEIRTSVNIVVDMFLHGIIRYQPDPDSTKTLKA</sequence>
<dbReference type="GO" id="GO:0000976">
    <property type="term" value="F:transcription cis-regulatory region binding"/>
    <property type="evidence" value="ECO:0007669"/>
    <property type="project" value="TreeGrafter"/>
</dbReference>
<dbReference type="Pfam" id="PF00440">
    <property type="entry name" value="TetR_N"/>
    <property type="match status" value="1"/>
</dbReference>
<name>A0A059G3D1_9PROT</name>
<keyword evidence="1" id="KW-0805">Transcription regulation</keyword>
<organism evidence="6 7">
    <name type="scientific">Hyphomonas oceanitis SCH89</name>
    <dbReference type="NCBI Taxonomy" id="1280953"/>
    <lineage>
        <taxon>Bacteria</taxon>
        <taxon>Pseudomonadati</taxon>
        <taxon>Pseudomonadota</taxon>
        <taxon>Alphaproteobacteria</taxon>
        <taxon>Hyphomonadales</taxon>
        <taxon>Hyphomonadaceae</taxon>
        <taxon>Hyphomonas</taxon>
    </lineage>
</organism>
<dbReference type="AlphaFoldDB" id="A0A059G3D1"/>
<dbReference type="InterPro" id="IPR036271">
    <property type="entry name" value="Tet_transcr_reg_TetR-rel_C_sf"/>
</dbReference>
<proteinExistence type="predicted"/>
<keyword evidence="3" id="KW-0804">Transcription</keyword>
<reference evidence="6 7" key="1">
    <citation type="journal article" date="2014" name="Antonie Van Leeuwenhoek">
        <title>Hyphomonas beringensis sp. nov. and Hyphomonas chukchiensis sp. nov., isolated from surface seawater of the Bering Sea and Chukchi Sea.</title>
        <authorList>
            <person name="Li C."/>
            <person name="Lai Q."/>
            <person name="Li G."/>
            <person name="Dong C."/>
            <person name="Wang J."/>
            <person name="Liao Y."/>
            <person name="Shao Z."/>
        </authorList>
    </citation>
    <scope>NUCLEOTIDE SEQUENCE [LARGE SCALE GENOMIC DNA]</scope>
    <source>
        <strain evidence="6 7">SCH89</strain>
    </source>
</reference>